<dbReference type="InterPro" id="IPR036875">
    <property type="entry name" value="Znf_CCHC_sf"/>
</dbReference>
<dbReference type="SUPFAM" id="SSF57756">
    <property type="entry name" value="Retrovirus zinc finger-like domains"/>
    <property type="match status" value="1"/>
</dbReference>
<accession>A0A6L2MTX2</accession>
<protein>
    <recommendedName>
        <fullName evidence="3">CCHC-type domain-containing protein</fullName>
    </recommendedName>
</protein>
<name>A0A6L2MTX2_TANCI</name>
<evidence type="ECO:0000313" key="2">
    <source>
        <dbReference type="EMBL" id="GEU77438.1"/>
    </source>
</evidence>
<evidence type="ECO:0008006" key="3">
    <source>
        <dbReference type="Google" id="ProtNLM"/>
    </source>
</evidence>
<proteinExistence type="predicted"/>
<sequence length="302" mass="34794">MSTSGAHQQSLADAESETHPSMLERESYIPLASRFRHYLNRKRDTQKFFNHFIDVGLYVFKMIKPDPNQEERIKTKDDLMGDDLKQYKAEIEAMNLILISIPNDIYNFVDSRQTSNEIWLRAKKLAKTHDPLALIAHISSSSSRPPPAYYVTHPPYVVNYDDDYQGDTLQDDLEDPLTSVMMLLACVITQQILEMMVELQGGHTTFKNNLLRYYNCSEKGHYACNCPKLKVRDSTYFMEQILSNKHNDFLIADAAQMEEIKELSSNICMMVRIQLANIDSDDEPSYDSTFISEEKEGLHLVS</sequence>
<feature type="region of interest" description="Disordered" evidence="1">
    <location>
        <begin position="1"/>
        <end position="23"/>
    </location>
</feature>
<organism evidence="2">
    <name type="scientific">Tanacetum cinerariifolium</name>
    <name type="common">Dalmatian daisy</name>
    <name type="synonym">Chrysanthemum cinerariifolium</name>
    <dbReference type="NCBI Taxonomy" id="118510"/>
    <lineage>
        <taxon>Eukaryota</taxon>
        <taxon>Viridiplantae</taxon>
        <taxon>Streptophyta</taxon>
        <taxon>Embryophyta</taxon>
        <taxon>Tracheophyta</taxon>
        <taxon>Spermatophyta</taxon>
        <taxon>Magnoliopsida</taxon>
        <taxon>eudicotyledons</taxon>
        <taxon>Gunneridae</taxon>
        <taxon>Pentapetalae</taxon>
        <taxon>asterids</taxon>
        <taxon>campanulids</taxon>
        <taxon>Asterales</taxon>
        <taxon>Asteraceae</taxon>
        <taxon>Asteroideae</taxon>
        <taxon>Anthemideae</taxon>
        <taxon>Anthemidinae</taxon>
        <taxon>Tanacetum</taxon>
    </lineage>
</organism>
<comment type="caution">
    <text evidence="2">The sequence shown here is derived from an EMBL/GenBank/DDBJ whole genome shotgun (WGS) entry which is preliminary data.</text>
</comment>
<dbReference type="GO" id="GO:0003676">
    <property type="term" value="F:nucleic acid binding"/>
    <property type="evidence" value="ECO:0007669"/>
    <property type="project" value="InterPro"/>
</dbReference>
<reference evidence="2" key="1">
    <citation type="journal article" date="2019" name="Sci. Rep.">
        <title>Draft genome of Tanacetum cinerariifolium, the natural source of mosquito coil.</title>
        <authorList>
            <person name="Yamashiro T."/>
            <person name="Shiraishi A."/>
            <person name="Satake H."/>
            <person name="Nakayama K."/>
        </authorList>
    </citation>
    <scope>NUCLEOTIDE SEQUENCE</scope>
</reference>
<evidence type="ECO:0000256" key="1">
    <source>
        <dbReference type="SAM" id="MobiDB-lite"/>
    </source>
</evidence>
<dbReference type="EMBL" id="BKCJ010007474">
    <property type="protein sequence ID" value="GEU77438.1"/>
    <property type="molecule type" value="Genomic_DNA"/>
</dbReference>
<dbReference type="AlphaFoldDB" id="A0A6L2MTX2"/>
<dbReference type="GO" id="GO:0008270">
    <property type="term" value="F:zinc ion binding"/>
    <property type="evidence" value="ECO:0007669"/>
    <property type="project" value="InterPro"/>
</dbReference>
<feature type="compositionally biased region" description="Polar residues" evidence="1">
    <location>
        <begin position="1"/>
        <end position="11"/>
    </location>
</feature>
<gene>
    <name evidence="2" type="ORF">Tci_049416</name>
</gene>